<reference evidence="2" key="1">
    <citation type="submission" date="2016-10" db="EMBL/GenBank/DDBJ databases">
        <title>Sequence of Gallionella enrichment culture.</title>
        <authorList>
            <person name="Poehlein A."/>
            <person name="Muehling M."/>
            <person name="Daniel R."/>
        </authorList>
    </citation>
    <scope>NUCLEOTIDE SEQUENCE</scope>
</reference>
<dbReference type="SMART" id="SM00642">
    <property type="entry name" value="Aamy"/>
    <property type="match status" value="1"/>
</dbReference>
<dbReference type="InterPro" id="IPR013780">
    <property type="entry name" value="Glyco_hydro_b"/>
</dbReference>
<dbReference type="PANTHER" id="PTHR47786">
    <property type="entry name" value="ALPHA-1,4-GLUCAN:MALTOSE-1-PHOSPHATE MALTOSYLTRANSFERASE"/>
    <property type="match status" value="1"/>
</dbReference>
<organism evidence="2">
    <name type="scientific">mine drainage metagenome</name>
    <dbReference type="NCBI Taxonomy" id="410659"/>
    <lineage>
        <taxon>unclassified sequences</taxon>
        <taxon>metagenomes</taxon>
        <taxon>ecological metagenomes</taxon>
    </lineage>
</organism>
<protein>
    <submittedName>
        <fullName evidence="2">Alpha-amylase 2</fullName>
        <ecNumber evidence="2">3.2.1.1</ecNumber>
    </submittedName>
</protein>
<sequence>MATHFSTIDWAKNANIYEVNIRQYTPEGTFVAFAKHLPRLKDMGVEILWLMPVSPISYEIRQGTLGSYYACSSYTSINPEYGTLNDFKSLMREAHQLGFKIIIDWVANHTGWDHHWTKEHPDWYMKDAAGNFTEENGWHDVIDLNYDNKDMRMAMINAMKYWIAECDIDGFRCDMAHLVPLDFWKEARTACEEIKKLFWLAECEVVEYHNVFDVTYAWAWMHATEKFAKGNASLNDVRNVLHDYSQYPQGAQKMFFTSNHDENSWNGTEYEKYGDAAKAFAVFTCVWQGMPLIYSGQELPNFKRLRFFDKDLIEWKANVALHDFYKTLLRLHKNKAIADGETFILPTNNNGLMAFIRKKENDVVLVLLNLSSEEKIHIEVEHGWLNGSFQNVFSELIFSFKQKESFELMGNDYLVYKKISV</sequence>
<dbReference type="AlphaFoldDB" id="A0A1J5RQF7"/>
<dbReference type="GO" id="GO:0004556">
    <property type="term" value="F:alpha-amylase activity"/>
    <property type="evidence" value="ECO:0007669"/>
    <property type="project" value="UniProtKB-EC"/>
</dbReference>
<dbReference type="SUPFAM" id="SSF51011">
    <property type="entry name" value="Glycosyl hydrolase domain"/>
    <property type="match status" value="1"/>
</dbReference>
<evidence type="ECO:0000313" key="2">
    <source>
        <dbReference type="EMBL" id="OIQ97961.1"/>
    </source>
</evidence>
<keyword evidence="2" id="KW-0326">Glycosidase</keyword>
<gene>
    <name evidence="2" type="primary">amyB_1</name>
    <name evidence="2" type="ORF">GALL_200100</name>
</gene>
<dbReference type="CDD" id="cd11313">
    <property type="entry name" value="AmyAc_arch_bac_AmyA"/>
    <property type="match status" value="1"/>
</dbReference>
<comment type="caution">
    <text evidence="2">The sequence shown here is derived from an EMBL/GenBank/DDBJ whole genome shotgun (WGS) entry which is preliminary data.</text>
</comment>
<dbReference type="Gene3D" id="2.60.40.1180">
    <property type="entry name" value="Golgi alpha-mannosidase II"/>
    <property type="match status" value="1"/>
</dbReference>
<dbReference type="InterPro" id="IPR006047">
    <property type="entry name" value="GH13_cat_dom"/>
</dbReference>
<keyword evidence="2" id="KW-0378">Hydrolase</keyword>
<feature type="domain" description="Glycosyl hydrolase family 13 catalytic" evidence="1">
    <location>
        <begin position="5"/>
        <end position="332"/>
    </location>
</feature>
<proteinExistence type="predicted"/>
<accession>A0A1J5RQF7</accession>
<dbReference type="PANTHER" id="PTHR47786:SF2">
    <property type="entry name" value="GLYCOSYL HYDROLASE FAMILY 13 CATALYTIC DOMAIN-CONTAINING PROTEIN"/>
    <property type="match status" value="1"/>
</dbReference>
<dbReference type="GO" id="GO:0005975">
    <property type="term" value="P:carbohydrate metabolic process"/>
    <property type="evidence" value="ECO:0007669"/>
    <property type="project" value="InterPro"/>
</dbReference>
<dbReference type="InterPro" id="IPR017853">
    <property type="entry name" value="GH"/>
</dbReference>
<dbReference type="Pfam" id="PF00128">
    <property type="entry name" value="Alpha-amylase"/>
    <property type="match status" value="1"/>
</dbReference>
<dbReference type="EMBL" id="MLJW01000125">
    <property type="protein sequence ID" value="OIQ97961.1"/>
    <property type="molecule type" value="Genomic_DNA"/>
</dbReference>
<dbReference type="EC" id="3.2.1.1" evidence="2"/>
<dbReference type="SUPFAM" id="SSF51445">
    <property type="entry name" value="(Trans)glycosidases"/>
    <property type="match status" value="1"/>
</dbReference>
<evidence type="ECO:0000259" key="1">
    <source>
        <dbReference type="SMART" id="SM00642"/>
    </source>
</evidence>
<dbReference type="Gene3D" id="3.20.20.80">
    <property type="entry name" value="Glycosidases"/>
    <property type="match status" value="1"/>
</dbReference>
<name>A0A1J5RQF7_9ZZZZ</name>